<evidence type="ECO:0000256" key="1">
    <source>
        <dbReference type="ARBA" id="ARBA00004123"/>
    </source>
</evidence>
<comment type="similarity">
    <text evidence="2">Belongs to the RRM U1 A/B'' family.</text>
</comment>
<dbReference type="GO" id="GO:0008380">
    <property type="term" value="P:RNA splicing"/>
    <property type="evidence" value="ECO:0007669"/>
    <property type="project" value="UniProtKB-KW"/>
</dbReference>
<evidence type="ECO:0000256" key="6">
    <source>
        <dbReference type="ARBA" id="ARBA00022884"/>
    </source>
</evidence>
<dbReference type="SUPFAM" id="SSF54928">
    <property type="entry name" value="RNA-binding domain, RBD"/>
    <property type="match status" value="1"/>
</dbReference>
<dbReference type="SMART" id="SM00360">
    <property type="entry name" value="RRM"/>
    <property type="match status" value="2"/>
</dbReference>
<feature type="domain" description="RRM" evidence="12">
    <location>
        <begin position="169"/>
        <end position="242"/>
    </location>
</feature>
<keyword evidence="14" id="KW-1185">Reference proteome</keyword>
<evidence type="ECO:0000256" key="2">
    <source>
        <dbReference type="ARBA" id="ARBA00007243"/>
    </source>
</evidence>
<proteinExistence type="inferred from homology"/>
<gene>
    <name evidence="13" type="ORF">M501DRAFT_1004626</name>
</gene>
<dbReference type="Gene3D" id="3.30.70.330">
    <property type="match status" value="2"/>
</dbReference>
<dbReference type="Proteomes" id="UP000799429">
    <property type="component" value="Unassembled WGS sequence"/>
</dbReference>
<dbReference type="GO" id="GO:0030532">
    <property type="term" value="C:small nuclear ribonucleoprotein complex"/>
    <property type="evidence" value="ECO:0007669"/>
    <property type="project" value="UniProtKB-ARBA"/>
</dbReference>
<evidence type="ECO:0000313" key="13">
    <source>
        <dbReference type="EMBL" id="KAF2838804.1"/>
    </source>
</evidence>
<keyword evidence="8" id="KW-0539">Nucleus</keyword>
<evidence type="ECO:0000256" key="5">
    <source>
        <dbReference type="ARBA" id="ARBA00022737"/>
    </source>
</evidence>
<comment type="subcellular location">
    <subcellularLocation>
        <location evidence="1">Nucleus</location>
    </subcellularLocation>
</comment>
<evidence type="ECO:0000256" key="10">
    <source>
        <dbReference type="PROSITE-ProRule" id="PRU00176"/>
    </source>
</evidence>
<evidence type="ECO:0000256" key="7">
    <source>
        <dbReference type="ARBA" id="ARBA00023187"/>
    </source>
</evidence>
<feature type="compositionally biased region" description="Low complexity" evidence="11">
    <location>
        <begin position="119"/>
        <end position="129"/>
    </location>
</feature>
<keyword evidence="5" id="KW-0677">Repeat</keyword>
<dbReference type="InterPro" id="IPR035979">
    <property type="entry name" value="RBD_domain_sf"/>
</dbReference>
<dbReference type="AlphaFoldDB" id="A0A9P4SAD5"/>
<evidence type="ECO:0000256" key="3">
    <source>
        <dbReference type="ARBA" id="ARBA00022664"/>
    </source>
</evidence>
<dbReference type="PANTHER" id="PTHR10501">
    <property type="entry name" value="U1 SMALL NUCLEAR RIBONUCLEOPROTEIN A/U2 SMALL NUCLEAR RIBONUCLEOPROTEIN B"/>
    <property type="match status" value="1"/>
</dbReference>
<name>A0A9P4SAD5_9PEZI</name>
<evidence type="ECO:0000256" key="11">
    <source>
        <dbReference type="SAM" id="MobiDB-lite"/>
    </source>
</evidence>
<dbReference type="FunFam" id="3.30.70.330:FF:000029">
    <property type="entry name" value="U2 small nuclear ribonucleoprotein B"/>
    <property type="match status" value="1"/>
</dbReference>
<dbReference type="GO" id="GO:0003723">
    <property type="term" value="F:RNA binding"/>
    <property type="evidence" value="ECO:0007669"/>
    <property type="project" value="UniProtKB-UniRule"/>
</dbReference>
<protein>
    <submittedName>
        <fullName evidence="13">RNA recognition domain-containing protein</fullName>
    </submittedName>
</protein>
<dbReference type="PROSITE" id="PS50102">
    <property type="entry name" value="RRM"/>
    <property type="match status" value="2"/>
</dbReference>
<dbReference type="EMBL" id="MU006096">
    <property type="protein sequence ID" value="KAF2838804.1"/>
    <property type="molecule type" value="Genomic_DNA"/>
</dbReference>
<evidence type="ECO:0000256" key="9">
    <source>
        <dbReference type="ARBA" id="ARBA00023274"/>
    </source>
</evidence>
<dbReference type="InterPro" id="IPR012677">
    <property type="entry name" value="Nucleotide-bd_a/b_plait_sf"/>
</dbReference>
<keyword evidence="4" id="KW-0747">Spliceosome</keyword>
<dbReference type="Pfam" id="PF00076">
    <property type="entry name" value="RRM_1"/>
    <property type="match status" value="2"/>
</dbReference>
<reference evidence="13" key="1">
    <citation type="journal article" date="2020" name="Stud. Mycol.">
        <title>101 Dothideomycetes genomes: a test case for predicting lifestyles and emergence of pathogens.</title>
        <authorList>
            <person name="Haridas S."/>
            <person name="Albert R."/>
            <person name="Binder M."/>
            <person name="Bloem J."/>
            <person name="Labutti K."/>
            <person name="Salamov A."/>
            <person name="Andreopoulos B."/>
            <person name="Baker S."/>
            <person name="Barry K."/>
            <person name="Bills G."/>
            <person name="Bluhm B."/>
            <person name="Cannon C."/>
            <person name="Castanera R."/>
            <person name="Culley D."/>
            <person name="Daum C."/>
            <person name="Ezra D."/>
            <person name="Gonzalez J."/>
            <person name="Henrissat B."/>
            <person name="Kuo A."/>
            <person name="Liang C."/>
            <person name="Lipzen A."/>
            <person name="Lutzoni F."/>
            <person name="Magnuson J."/>
            <person name="Mondo S."/>
            <person name="Nolan M."/>
            <person name="Ohm R."/>
            <person name="Pangilinan J."/>
            <person name="Park H.-J."/>
            <person name="Ramirez L."/>
            <person name="Alfaro M."/>
            <person name="Sun H."/>
            <person name="Tritt A."/>
            <person name="Yoshinaga Y."/>
            <person name="Zwiers L.-H."/>
            <person name="Turgeon B."/>
            <person name="Goodwin S."/>
            <person name="Spatafora J."/>
            <person name="Crous P."/>
            <person name="Grigoriev I."/>
        </authorList>
    </citation>
    <scope>NUCLEOTIDE SEQUENCE</scope>
    <source>
        <strain evidence="13">CBS 101060</strain>
    </source>
</reference>
<keyword evidence="9" id="KW-0687">Ribonucleoprotein</keyword>
<organism evidence="13 14">
    <name type="scientific">Patellaria atrata CBS 101060</name>
    <dbReference type="NCBI Taxonomy" id="1346257"/>
    <lineage>
        <taxon>Eukaryota</taxon>
        <taxon>Fungi</taxon>
        <taxon>Dikarya</taxon>
        <taxon>Ascomycota</taxon>
        <taxon>Pezizomycotina</taxon>
        <taxon>Dothideomycetes</taxon>
        <taxon>Dothideomycetes incertae sedis</taxon>
        <taxon>Patellariales</taxon>
        <taxon>Patellariaceae</taxon>
        <taxon>Patellaria</taxon>
    </lineage>
</organism>
<evidence type="ECO:0000259" key="12">
    <source>
        <dbReference type="PROSITE" id="PS50102"/>
    </source>
</evidence>
<evidence type="ECO:0000256" key="4">
    <source>
        <dbReference type="ARBA" id="ARBA00022728"/>
    </source>
</evidence>
<feature type="region of interest" description="Disordered" evidence="11">
    <location>
        <begin position="114"/>
        <end position="159"/>
    </location>
</feature>
<dbReference type="CDD" id="cd12247">
    <property type="entry name" value="RRM2_U1A_like"/>
    <property type="match status" value="1"/>
</dbReference>
<dbReference type="GO" id="GO:0006397">
    <property type="term" value="P:mRNA processing"/>
    <property type="evidence" value="ECO:0007669"/>
    <property type="project" value="UniProtKB-KW"/>
</dbReference>
<keyword evidence="6 10" id="KW-0694">RNA-binding</keyword>
<evidence type="ECO:0000313" key="14">
    <source>
        <dbReference type="Proteomes" id="UP000799429"/>
    </source>
</evidence>
<feature type="domain" description="RRM" evidence="12">
    <location>
        <begin position="8"/>
        <end position="87"/>
    </location>
</feature>
<dbReference type="CDD" id="cd12246">
    <property type="entry name" value="RRM1_U1A_like"/>
    <property type="match status" value="1"/>
</dbReference>
<keyword evidence="7" id="KW-0508">mRNA splicing</keyword>
<dbReference type="InterPro" id="IPR000504">
    <property type="entry name" value="RRM_dom"/>
</dbReference>
<keyword evidence="3" id="KW-0507">mRNA processing</keyword>
<evidence type="ECO:0000256" key="8">
    <source>
        <dbReference type="ARBA" id="ARBA00023242"/>
    </source>
</evidence>
<dbReference type="OrthoDB" id="266020at2759"/>
<dbReference type="GO" id="GO:0005681">
    <property type="term" value="C:spliceosomal complex"/>
    <property type="evidence" value="ECO:0007669"/>
    <property type="project" value="UniProtKB-KW"/>
</dbReference>
<dbReference type="FunFam" id="3.30.70.330:FF:000039">
    <property type="entry name" value="U1 small nuclear ribonucleoprotein A"/>
    <property type="match status" value="1"/>
</dbReference>
<accession>A0A9P4SAD5</accession>
<comment type="caution">
    <text evidence="13">The sequence shown here is derived from an EMBL/GenBank/DDBJ whole genome shotgun (WGS) entry which is preliminary data.</text>
</comment>
<sequence length="242" mass="26626">MAAAAIPNNTFVHNLEEKIKLEPLTEALSALFGAFGTVIDIVAKKSLKRKGQAFIVYETREEAARAMEETQGFELFDKAMKVEYARTKSDATVLREGDDEAFEKHKRARLAEKERKQALEAQQQAASLKRPPPTDPSLARPAKTTRGAGLKATAPSAPVVPDEYLPPNKILFVQNVPEDYDVEALSAIFARFEGFREVRQVPGRKGLAFVEYEAESGAISAKEGCAGMVLSGQAIRVTFQRQ</sequence>